<accession>F4GJM3</accession>
<dbReference type="InterPro" id="IPR029069">
    <property type="entry name" value="HotDog_dom_sf"/>
</dbReference>
<feature type="binding site" evidence="2">
    <location>
        <position position="66"/>
    </location>
    <ligand>
        <name>CoA</name>
        <dbReference type="ChEBI" id="CHEBI:57287"/>
    </ligand>
</feature>
<dbReference type="HOGENOM" id="CLU_119426_0_1_12"/>
<dbReference type="Proteomes" id="UP000007939">
    <property type="component" value="Chromosome"/>
</dbReference>
<keyword evidence="5" id="KW-1185">Reference proteome</keyword>
<feature type="active site" evidence="1">
    <location>
        <position position="73"/>
    </location>
</feature>
<feature type="binding site" evidence="2">
    <location>
        <position position="66"/>
    </location>
    <ligand>
        <name>substrate</name>
    </ligand>
</feature>
<name>F4GJM3_PARC1</name>
<evidence type="ECO:0000259" key="3">
    <source>
        <dbReference type="Pfam" id="PF22636"/>
    </source>
</evidence>
<feature type="domain" description="Fluoroacetyl-CoA-specific thioesterase-like" evidence="3">
    <location>
        <begin position="22"/>
        <end position="123"/>
    </location>
</feature>
<feature type="active site" evidence="1">
    <location>
        <position position="47"/>
    </location>
</feature>
<dbReference type="eggNOG" id="COG5496">
    <property type="taxonomic scope" value="Bacteria"/>
</dbReference>
<dbReference type="PANTHER" id="PTHR36934:SF1">
    <property type="entry name" value="THIOESTERASE DOMAIN-CONTAINING PROTEIN"/>
    <property type="match status" value="1"/>
</dbReference>
<evidence type="ECO:0000313" key="4">
    <source>
        <dbReference type="EMBL" id="AEC02770.1"/>
    </source>
</evidence>
<dbReference type="KEGG" id="scc:Spico_1568"/>
<evidence type="ECO:0000256" key="2">
    <source>
        <dbReference type="PIRSR" id="PIRSR014972-2"/>
    </source>
</evidence>
<dbReference type="InterPro" id="IPR025540">
    <property type="entry name" value="FlK"/>
</dbReference>
<dbReference type="PIRSF" id="PIRSF014972">
    <property type="entry name" value="FlK"/>
    <property type="match status" value="1"/>
</dbReference>
<dbReference type="SUPFAM" id="SSF54637">
    <property type="entry name" value="Thioesterase/thiol ester dehydrase-isomerase"/>
    <property type="match status" value="1"/>
</dbReference>
<protein>
    <submittedName>
        <fullName evidence="4">Thioesterase superfamily protein</fullName>
    </submittedName>
</protein>
<reference evidence="4 5" key="2">
    <citation type="journal article" date="2012" name="Stand. Genomic Sci.">
        <title>Complete genome sequence of the termite hindgut bacterium Spirochaeta coccoides type strain (SPN1(T)), reclassification in the genus Sphaerochaeta as Sphaerochaeta coccoides comb. nov. and emendations of the family Spirochaetaceae and the genus Sphaerochaeta.</title>
        <authorList>
            <person name="Abt B."/>
            <person name="Han C."/>
            <person name="Scheuner C."/>
            <person name="Lu M."/>
            <person name="Lapidus A."/>
            <person name="Nolan M."/>
            <person name="Lucas S."/>
            <person name="Hammon N."/>
            <person name="Deshpande S."/>
            <person name="Cheng J.F."/>
            <person name="Tapia R."/>
            <person name="Goodwin L.A."/>
            <person name="Pitluck S."/>
            <person name="Liolios K."/>
            <person name="Pagani I."/>
            <person name="Ivanova N."/>
            <person name="Mavromatis K."/>
            <person name="Mikhailova N."/>
            <person name="Huntemann M."/>
            <person name="Pati A."/>
            <person name="Chen A."/>
            <person name="Palaniappan K."/>
            <person name="Land M."/>
            <person name="Hauser L."/>
            <person name="Brambilla E.M."/>
            <person name="Rohde M."/>
            <person name="Spring S."/>
            <person name="Gronow S."/>
            <person name="Goker M."/>
            <person name="Woyke T."/>
            <person name="Bristow J."/>
            <person name="Eisen J.A."/>
            <person name="Markowitz V."/>
            <person name="Hugenholtz P."/>
            <person name="Kyrpides N.C."/>
            <person name="Klenk H.P."/>
            <person name="Detter J.C."/>
        </authorList>
    </citation>
    <scope>NUCLEOTIDE SEQUENCE [LARGE SCALE GENOMIC DNA]</scope>
    <source>
        <strain evidence="5">ATCC BAA-1237 / DSM 17374 / SPN1</strain>
    </source>
</reference>
<sequence length="146" mass="15982">MTLGIGALEIGASRTLVVRVDGTNMATIYDDRLLEVFATPQMIAFMELSASSLLEDYMEEGQASVGAGVDIRHTSATPEGMDVTITATVTGIDRRRVDFAVEARDACGQVGSGVHTRFIVDREAFMKKTMEKTKEKTQDLMMEQKV</sequence>
<evidence type="ECO:0000256" key="1">
    <source>
        <dbReference type="PIRSR" id="PIRSR014972-1"/>
    </source>
</evidence>
<dbReference type="InterPro" id="IPR054485">
    <property type="entry name" value="FlK-like_dom"/>
</dbReference>
<dbReference type="PANTHER" id="PTHR36934">
    <property type="entry name" value="BLR0278 PROTEIN"/>
    <property type="match status" value="1"/>
</dbReference>
<feature type="active site" evidence="1">
    <location>
        <position position="39"/>
    </location>
</feature>
<dbReference type="AlphaFoldDB" id="F4GJM3"/>
<dbReference type="Gene3D" id="3.10.129.10">
    <property type="entry name" value="Hotdog Thioesterase"/>
    <property type="match status" value="1"/>
</dbReference>
<dbReference type="Pfam" id="PF22636">
    <property type="entry name" value="FlK"/>
    <property type="match status" value="1"/>
</dbReference>
<evidence type="ECO:0000313" key="5">
    <source>
        <dbReference type="Proteomes" id="UP000007939"/>
    </source>
</evidence>
<reference evidence="5" key="1">
    <citation type="submission" date="2011-04" db="EMBL/GenBank/DDBJ databases">
        <title>The complete genome of Spirochaeta coccoides DSM 17374.</title>
        <authorList>
            <person name="Lucas S."/>
            <person name="Copeland A."/>
            <person name="Lapidus A."/>
            <person name="Bruce D."/>
            <person name="Goodwin L."/>
            <person name="Pitluck S."/>
            <person name="Peters L."/>
            <person name="Kyrpides N."/>
            <person name="Mavromatis K."/>
            <person name="Pagani I."/>
            <person name="Ivanova N."/>
            <person name="Ovchinnikova G."/>
            <person name="Lu M."/>
            <person name="Detter J.C."/>
            <person name="Tapia R."/>
            <person name="Han C."/>
            <person name="Land M."/>
            <person name="Hauser L."/>
            <person name="Markowitz V."/>
            <person name="Cheng J.-F."/>
            <person name="Hugenholtz P."/>
            <person name="Woyke T."/>
            <person name="Wu D."/>
            <person name="Spring S."/>
            <person name="Schroeder M."/>
            <person name="Brambilla E."/>
            <person name="Klenk H.-P."/>
            <person name="Eisen J.A."/>
        </authorList>
    </citation>
    <scope>NUCLEOTIDE SEQUENCE [LARGE SCALE GENOMIC DNA]</scope>
    <source>
        <strain evidence="5">ATCC BAA-1237 / DSM 17374 / SPN1</strain>
    </source>
</reference>
<feature type="binding site" evidence="2">
    <location>
        <position position="117"/>
    </location>
    <ligand>
        <name>substrate</name>
    </ligand>
</feature>
<organism evidence="4 5">
    <name type="scientific">Parasphaerochaeta coccoides (strain ATCC BAA-1237 / DSM 17374 / SPN1)</name>
    <name type="common">Sphaerochaeta coccoides</name>
    <dbReference type="NCBI Taxonomy" id="760011"/>
    <lineage>
        <taxon>Bacteria</taxon>
        <taxon>Pseudomonadati</taxon>
        <taxon>Spirochaetota</taxon>
        <taxon>Spirochaetia</taxon>
        <taxon>Spirochaetales</taxon>
        <taxon>Sphaerochaetaceae</taxon>
        <taxon>Parasphaerochaeta</taxon>
    </lineage>
</organism>
<dbReference type="CDD" id="cd03440">
    <property type="entry name" value="hot_dog"/>
    <property type="match status" value="1"/>
</dbReference>
<dbReference type="EMBL" id="CP002659">
    <property type="protein sequence ID" value="AEC02770.1"/>
    <property type="molecule type" value="Genomic_DNA"/>
</dbReference>
<proteinExistence type="predicted"/>
<dbReference type="RefSeq" id="WP_013740164.1">
    <property type="nucleotide sequence ID" value="NC_015436.1"/>
</dbReference>
<gene>
    <name evidence="4" type="ordered locus">Spico_1568</name>
</gene>